<protein>
    <submittedName>
        <fullName evidence="2">Uncharacterized protein</fullName>
    </submittedName>
</protein>
<dbReference type="AlphaFoldDB" id="A0A176VCQ8"/>
<gene>
    <name evidence="2" type="ORF">AXG93_4448s1240</name>
</gene>
<evidence type="ECO:0000256" key="1">
    <source>
        <dbReference type="SAM" id="MobiDB-lite"/>
    </source>
</evidence>
<comment type="caution">
    <text evidence="2">The sequence shown here is derived from an EMBL/GenBank/DDBJ whole genome shotgun (WGS) entry which is preliminary data.</text>
</comment>
<reference evidence="2" key="1">
    <citation type="submission" date="2016-03" db="EMBL/GenBank/DDBJ databases">
        <title>Mechanisms controlling the formation of the plant cell surface in tip-growing cells are functionally conserved among land plants.</title>
        <authorList>
            <person name="Honkanen S."/>
            <person name="Jones V.A."/>
            <person name="Morieri G."/>
            <person name="Champion C."/>
            <person name="Hetherington A.J."/>
            <person name="Kelly S."/>
            <person name="Saint-Marcoux D."/>
            <person name="Proust H."/>
            <person name="Prescott H."/>
            <person name="Dolan L."/>
        </authorList>
    </citation>
    <scope>NUCLEOTIDE SEQUENCE [LARGE SCALE GENOMIC DNA]</scope>
    <source>
        <tissue evidence="2">Whole gametophyte</tissue>
    </source>
</reference>
<accession>A0A176VCQ8</accession>
<name>A0A176VCQ8_MARPO</name>
<proteinExistence type="predicted"/>
<dbReference type="EMBL" id="LVLJ01004024">
    <property type="protein sequence ID" value="OAE18689.1"/>
    <property type="molecule type" value="Genomic_DNA"/>
</dbReference>
<feature type="region of interest" description="Disordered" evidence="1">
    <location>
        <begin position="1"/>
        <end position="53"/>
    </location>
</feature>
<evidence type="ECO:0000313" key="3">
    <source>
        <dbReference type="Proteomes" id="UP000077202"/>
    </source>
</evidence>
<keyword evidence="3" id="KW-1185">Reference proteome</keyword>
<organism evidence="2 3">
    <name type="scientific">Marchantia polymorpha subsp. ruderalis</name>
    <dbReference type="NCBI Taxonomy" id="1480154"/>
    <lineage>
        <taxon>Eukaryota</taxon>
        <taxon>Viridiplantae</taxon>
        <taxon>Streptophyta</taxon>
        <taxon>Embryophyta</taxon>
        <taxon>Marchantiophyta</taxon>
        <taxon>Marchantiopsida</taxon>
        <taxon>Marchantiidae</taxon>
        <taxon>Marchantiales</taxon>
        <taxon>Marchantiaceae</taxon>
        <taxon>Marchantia</taxon>
    </lineage>
</organism>
<feature type="compositionally biased region" description="Low complexity" evidence="1">
    <location>
        <begin position="26"/>
        <end position="44"/>
    </location>
</feature>
<evidence type="ECO:0000313" key="2">
    <source>
        <dbReference type="EMBL" id="OAE18689.1"/>
    </source>
</evidence>
<dbReference type="Proteomes" id="UP000077202">
    <property type="component" value="Unassembled WGS sequence"/>
</dbReference>
<sequence>MAWERQAGPLRTVKKGGPAELWGLGSASSSPRPAASHPRSMPRATTASPGAARCVGMPWSASKLLLFGATANEVEP</sequence>